<dbReference type="PANTHER" id="PTHR19331">
    <property type="entry name" value="SCAVENGER RECEPTOR DOMAIN-CONTAINING"/>
    <property type="match status" value="1"/>
</dbReference>
<dbReference type="Pfam" id="PF00530">
    <property type="entry name" value="SRCR"/>
    <property type="match status" value="3"/>
</dbReference>
<evidence type="ECO:0000256" key="4">
    <source>
        <dbReference type="ARBA" id="ARBA00022737"/>
    </source>
</evidence>
<dbReference type="EMBL" id="KV973356">
    <property type="protein sequence ID" value="PIO15518.1"/>
    <property type="molecule type" value="Genomic_DNA"/>
</dbReference>
<keyword evidence="3" id="KW-0732">Signal</keyword>
<evidence type="ECO:0000313" key="9">
    <source>
        <dbReference type="EMBL" id="PIO15518.1"/>
    </source>
</evidence>
<proteinExistence type="predicted"/>
<feature type="non-terminal residue" evidence="9">
    <location>
        <position position="1"/>
    </location>
</feature>
<keyword evidence="5 7" id="KW-1015">Disulfide bond</keyword>
<dbReference type="PRINTS" id="PR00258">
    <property type="entry name" value="SPERACTRCPTR"/>
</dbReference>
<evidence type="ECO:0000256" key="2">
    <source>
        <dbReference type="ARBA" id="ARBA00022525"/>
    </source>
</evidence>
<feature type="domain" description="SRCR" evidence="8">
    <location>
        <begin position="5"/>
        <end position="105"/>
    </location>
</feature>
<evidence type="ECO:0000256" key="7">
    <source>
        <dbReference type="PROSITE-ProRule" id="PRU00196"/>
    </source>
</evidence>
<keyword evidence="4" id="KW-0677">Repeat</keyword>
<dbReference type="InterPro" id="IPR036772">
    <property type="entry name" value="SRCR-like_dom_sf"/>
</dbReference>
<keyword evidence="2" id="KW-0964">Secreted</keyword>
<evidence type="ECO:0000256" key="3">
    <source>
        <dbReference type="ARBA" id="ARBA00022729"/>
    </source>
</evidence>
<dbReference type="AlphaFoldDB" id="A0A2G9QIR2"/>
<dbReference type="SMART" id="SM00202">
    <property type="entry name" value="SR"/>
    <property type="match status" value="3"/>
</dbReference>
<feature type="disulfide bond" evidence="7">
    <location>
        <begin position="30"/>
        <end position="94"/>
    </location>
</feature>
<dbReference type="SUPFAM" id="SSF56487">
    <property type="entry name" value="SRCR-like"/>
    <property type="match status" value="3"/>
</dbReference>
<evidence type="ECO:0000256" key="5">
    <source>
        <dbReference type="ARBA" id="ARBA00023157"/>
    </source>
</evidence>
<dbReference type="GO" id="GO:0016020">
    <property type="term" value="C:membrane"/>
    <property type="evidence" value="ECO:0007669"/>
    <property type="project" value="InterPro"/>
</dbReference>
<reference evidence="10" key="1">
    <citation type="journal article" date="2017" name="Nat. Commun.">
        <title>The North American bullfrog draft genome provides insight into hormonal regulation of long noncoding RNA.</title>
        <authorList>
            <person name="Hammond S.A."/>
            <person name="Warren R.L."/>
            <person name="Vandervalk B.P."/>
            <person name="Kucuk E."/>
            <person name="Khan H."/>
            <person name="Gibb E.A."/>
            <person name="Pandoh P."/>
            <person name="Kirk H."/>
            <person name="Zhao Y."/>
            <person name="Jones M."/>
            <person name="Mungall A.J."/>
            <person name="Coope R."/>
            <person name="Pleasance S."/>
            <person name="Moore R.A."/>
            <person name="Holt R.A."/>
            <person name="Round J.M."/>
            <person name="Ohora S."/>
            <person name="Walle B.V."/>
            <person name="Veldhoen N."/>
            <person name="Helbing C.C."/>
            <person name="Birol I."/>
        </authorList>
    </citation>
    <scope>NUCLEOTIDE SEQUENCE [LARGE SCALE GENOMIC DNA]</scope>
</reference>
<dbReference type="PANTHER" id="PTHR19331:SF22">
    <property type="entry name" value="DELETED IN MALIGNANT BRAIN TUMORS 1 PROTEIN"/>
    <property type="match status" value="1"/>
</dbReference>
<feature type="disulfide bond" evidence="7">
    <location>
        <begin position="179"/>
        <end position="189"/>
    </location>
</feature>
<evidence type="ECO:0000256" key="1">
    <source>
        <dbReference type="ARBA" id="ARBA00004613"/>
    </source>
</evidence>
<feature type="disulfide bond" evidence="7">
    <location>
        <begin position="285"/>
        <end position="295"/>
    </location>
</feature>
<dbReference type="PROSITE" id="PS50287">
    <property type="entry name" value="SRCR_2"/>
    <property type="match status" value="3"/>
</dbReference>
<evidence type="ECO:0000313" key="10">
    <source>
        <dbReference type="Proteomes" id="UP000228934"/>
    </source>
</evidence>
<dbReference type="FunFam" id="3.10.250.10:FF:000003">
    <property type="entry name" value="Deleted in malignant brain tumors 1"/>
    <property type="match status" value="1"/>
</dbReference>
<feature type="domain" description="SRCR" evidence="8">
    <location>
        <begin position="216"/>
        <end position="316"/>
    </location>
</feature>
<comment type="caution">
    <text evidence="7">Lacks conserved residue(s) required for the propagation of feature annotation.</text>
</comment>
<gene>
    <name evidence="9" type="ORF">AB205_0020080</name>
</gene>
<dbReference type="Gene3D" id="3.10.250.10">
    <property type="entry name" value="SRCR-like domain"/>
    <property type="match status" value="3"/>
</dbReference>
<accession>A0A2G9QIR2</accession>
<protein>
    <recommendedName>
        <fullName evidence="8">SRCR domain-containing protein</fullName>
    </recommendedName>
</protein>
<sequence>SVIDLRLVNGWHRCAGRVELYYHNSWGTVCDDQWDIRDAEVVCRQLGCGAAVSAHGMARFGEGNGNIVLDDVNCAGNESLLGQCKHRAWGEHNCQHSEDSGVICSESPPSSLRLADGEHACAGRVEIYHRGAWQAVCDDGWKRVNAEVVCHQAGCGSPIVTLVKYGQGDGKIIFDDLSCSGTEQTLWQCSHRGFYVHDCMPFEHVGVICSEIPPSIRLLNGRHRCEGRLEISYRSVWGTVCDDLWDMAAATVVCRQLGCGQAQKAPGMAYFGQGTGKIWLDDVDCKSTESAIWQCRHRPWGTNNCDHSEDAGVVCESGSTTTAIPDSTG</sequence>
<dbReference type="PROSITE" id="PS00420">
    <property type="entry name" value="SRCR_1"/>
    <property type="match status" value="2"/>
</dbReference>
<evidence type="ECO:0000259" key="8">
    <source>
        <dbReference type="PROSITE" id="PS50287"/>
    </source>
</evidence>
<dbReference type="Proteomes" id="UP000228934">
    <property type="component" value="Unassembled WGS sequence"/>
</dbReference>
<keyword evidence="6" id="KW-0325">Glycoprotein</keyword>
<feature type="domain" description="SRCR" evidence="8">
    <location>
        <begin position="112"/>
        <end position="210"/>
    </location>
</feature>
<feature type="disulfide bond" evidence="7">
    <location>
        <begin position="74"/>
        <end position="84"/>
    </location>
</feature>
<feature type="disulfide bond" evidence="7">
    <location>
        <begin position="43"/>
        <end position="104"/>
    </location>
</feature>
<name>A0A2G9QIR2_AQUCT</name>
<organism evidence="9 10">
    <name type="scientific">Aquarana catesbeiana</name>
    <name type="common">American bullfrog</name>
    <name type="synonym">Rana catesbeiana</name>
    <dbReference type="NCBI Taxonomy" id="8400"/>
    <lineage>
        <taxon>Eukaryota</taxon>
        <taxon>Metazoa</taxon>
        <taxon>Chordata</taxon>
        <taxon>Craniata</taxon>
        <taxon>Vertebrata</taxon>
        <taxon>Euteleostomi</taxon>
        <taxon>Amphibia</taxon>
        <taxon>Batrachia</taxon>
        <taxon>Anura</taxon>
        <taxon>Neobatrachia</taxon>
        <taxon>Ranoidea</taxon>
        <taxon>Ranidae</taxon>
        <taxon>Aquarana</taxon>
    </lineage>
</organism>
<evidence type="ECO:0000256" key="6">
    <source>
        <dbReference type="ARBA" id="ARBA00023180"/>
    </source>
</evidence>
<feature type="disulfide bond" evidence="7">
    <location>
        <begin position="241"/>
        <end position="305"/>
    </location>
</feature>
<feature type="disulfide bond" evidence="7">
    <location>
        <begin position="254"/>
        <end position="315"/>
    </location>
</feature>
<dbReference type="OrthoDB" id="536948at2759"/>
<comment type="subcellular location">
    <subcellularLocation>
        <location evidence="1">Secreted</location>
    </subcellularLocation>
</comment>
<dbReference type="FunFam" id="3.10.250.10:FF:000006">
    <property type="entry name" value="neurotrypsin isoform X2"/>
    <property type="match status" value="2"/>
</dbReference>
<dbReference type="InterPro" id="IPR001190">
    <property type="entry name" value="SRCR"/>
</dbReference>
<keyword evidence="10" id="KW-1185">Reference proteome</keyword>